<evidence type="ECO:0000313" key="6">
    <source>
        <dbReference type="Ensembl" id="ENSSANP00000056908.1"/>
    </source>
</evidence>
<keyword evidence="7" id="KW-1185">Reference proteome</keyword>
<feature type="domain" description="Beta/gamma crystallin 'Greek key'" evidence="5">
    <location>
        <begin position="47"/>
        <end position="89"/>
    </location>
</feature>
<dbReference type="InterPro" id="IPR011024">
    <property type="entry name" value="G_crystallin-like"/>
</dbReference>
<dbReference type="PANTHER" id="PTHR11818:SF129">
    <property type="entry name" value="CRYSTALLIN, GAMMA M6-RELATED"/>
    <property type="match status" value="1"/>
</dbReference>
<organism evidence="6 7">
    <name type="scientific">Sinocyclocheilus anshuiensis</name>
    <dbReference type="NCBI Taxonomy" id="1608454"/>
    <lineage>
        <taxon>Eukaryota</taxon>
        <taxon>Metazoa</taxon>
        <taxon>Chordata</taxon>
        <taxon>Craniata</taxon>
        <taxon>Vertebrata</taxon>
        <taxon>Euteleostomi</taxon>
        <taxon>Actinopterygii</taxon>
        <taxon>Neopterygii</taxon>
        <taxon>Teleostei</taxon>
        <taxon>Ostariophysi</taxon>
        <taxon>Cypriniformes</taxon>
        <taxon>Cyprinidae</taxon>
        <taxon>Cyprininae</taxon>
        <taxon>Sinocyclocheilus</taxon>
    </lineage>
</organism>
<feature type="domain" description="Beta/gamma crystallin 'Greek key'" evidence="5">
    <location>
        <begin position="6"/>
        <end position="44"/>
    </location>
</feature>
<dbReference type="FunFam" id="2.60.20.10:FF:000003">
    <property type="entry name" value="Crystallin gamma S"/>
    <property type="match status" value="1"/>
</dbReference>
<evidence type="ECO:0000256" key="4">
    <source>
        <dbReference type="ARBA" id="ARBA00022737"/>
    </source>
</evidence>
<name>A0A671PDJ8_9TELE</name>
<gene>
    <name evidence="6" type="primary">crygm7</name>
</gene>
<evidence type="ECO:0000256" key="3">
    <source>
        <dbReference type="ARBA" id="ARBA00022613"/>
    </source>
</evidence>
<dbReference type="Proteomes" id="UP000472260">
    <property type="component" value="Unassembled WGS sequence"/>
</dbReference>
<evidence type="ECO:0000259" key="5">
    <source>
        <dbReference type="PROSITE" id="PS50915"/>
    </source>
</evidence>
<dbReference type="PRINTS" id="PR01367">
    <property type="entry name" value="BGCRYSTALLIN"/>
</dbReference>
<dbReference type="Ensembl" id="ENSSANT00000060565.1">
    <property type="protein sequence ID" value="ENSSANP00000056908.1"/>
    <property type="gene ID" value="ENSSANG00000028539.1"/>
</dbReference>
<keyword evidence="4" id="KW-0677">Repeat</keyword>
<dbReference type="Pfam" id="PF00030">
    <property type="entry name" value="Crystall"/>
    <property type="match status" value="2"/>
</dbReference>
<reference evidence="6" key="1">
    <citation type="submission" date="2025-08" db="UniProtKB">
        <authorList>
            <consortium name="Ensembl"/>
        </authorList>
    </citation>
    <scope>IDENTIFICATION</scope>
</reference>
<dbReference type="AlphaFoldDB" id="A0A671PDJ8"/>
<dbReference type="PANTHER" id="PTHR11818">
    <property type="entry name" value="BETA/GAMMA CRYSTALLIN"/>
    <property type="match status" value="1"/>
</dbReference>
<protein>
    <submittedName>
        <fullName evidence="6">Gamma-crystallin M2-like</fullName>
    </submittedName>
</protein>
<dbReference type="GO" id="GO:0007601">
    <property type="term" value="P:visual perception"/>
    <property type="evidence" value="ECO:0007669"/>
    <property type="project" value="TreeGrafter"/>
</dbReference>
<comment type="similarity">
    <text evidence="2">Belongs to the beta/gamma-crystallin family.</text>
</comment>
<comment type="function">
    <text evidence="1">Crystallins are the dominant structural components of the vertebrate eye lens.</text>
</comment>
<dbReference type="GO" id="GO:0002088">
    <property type="term" value="P:lens development in camera-type eye"/>
    <property type="evidence" value="ECO:0007669"/>
    <property type="project" value="TreeGrafter"/>
</dbReference>
<dbReference type="Gene3D" id="2.60.20.10">
    <property type="entry name" value="Crystallins"/>
    <property type="match status" value="2"/>
</dbReference>
<dbReference type="GO" id="GO:0005212">
    <property type="term" value="F:structural constituent of eye lens"/>
    <property type="evidence" value="ECO:0007669"/>
    <property type="project" value="UniProtKB-KW"/>
</dbReference>
<sequence length="180" mass="21949">MDRIKRFIIFYEERNFQGRSYECDTDCPDMYPHFSRCNSIRVEMESGCFMVYDRTNFMGHQYFLRRGEYPDYMRTMGMNDCVRSCRMIPVHRGTFKMRLYERQDMGGRMVELEDDCPNIMDQFNMSNFHSCHLMDGHWFVYEQPNYTGRHFYLRPGVYRRYSDWGGMSSRMGSIRRIMDL</sequence>
<dbReference type="PROSITE" id="PS50915">
    <property type="entry name" value="CRYSTALLIN_BETA_GAMMA"/>
    <property type="match status" value="3"/>
</dbReference>
<dbReference type="SMART" id="SM00247">
    <property type="entry name" value="XTALbg"/>
    <property type="match status" value="2"/>
</dbReference>
<feature type="domain" description="Beta/gamma crystallin 'Greek key'" evidence="5">
    <location>
        <begin position="136"/>
        <end position="178"/>
    </location>
</feature>
<reference evidence="6" key="2">
    <citation type="submission" date="2025-09" db="UniProtKB">
        <authorList>
            <consortium name="Ensembl"/>
        </authorList>
    </citation>
    <scope>IDENTIFICATION</scope>
</reference>
<dbReference type="InterPro" id="IPR001064">
    <property type="entry name" value="Beta/gamma_crystallin"/>
</dbReference>
<dbReference type="SUPFAM" id="SSF49695">
    <property type="entry name" value="gamma-Crystallin-like"/>
    <property type="match status" value="1"/>
</dbReference>
<evidence type="ECO:0000256" key="2">
    <source>
        <dbReference type="ARBA" id="ARBA00009646"/>
    </source>
</evidence>
<proteinExistence type="inferred from homology"/>
<keyword evidence="3" id="KW-0273">Eye lens protein</keyword>
<accession>A0A671PDJ8</accession>
<dbReference type="FunFam" id="2.60.20.10:FF:000001">
    <property type="entry name" value="Crystallin gamma S"/>
    <property type="match status" value="1"/>
</dbReference>
<dbReference type="InterPro" id="IPR050252">
    <property type="entry name" value="Beta/Gamma-Crystallin"/>
</dbReference>
<evidence type="ECO:0000313" key="7">
    <source>
        <dbReference type="Proteomes" id="UP000472260"/>
    </source>
</evidence>
<evidence type="ECO:0000256" key="1">
    <source>
        <dbReference type="ARBA" id="ARBA00003689"/>
    </source>
</evidence>